<evidence type="ECO:0000313" key="3">
    <source>
        <dbReference type="Proteomes" id="UP000054549"/>
    </source>
</evidence>
<dbReference type="Proteomes" id="UP000054549">
    <property type="component" value="Unassembled WGS sequence"/>
</dbReference>
<feature type="transmembrane region" description="Helical" evidence="1">
    <location>
        <begin position="159"/>
        <end position="185"/>
    </location>
</feature>
<dbReference type="AlphaFoldDB" id="A0A0C2WXN8"/>
<feature type="transmembrane region" description="Helical" evidence="1">
    <location>
        <begin position="205"/>
        <end position="223"/>
    </location>
</feature>
<dbReference type="OrthoDB" id="3357408at2759"/>
<keyword evidence="1" id="KW-0812">Transmembrane</keyword>
<name>A0A0C2WXN8_AMAMK</name>
<gene>
    <name evidence="2" type="ORF">M378DRAFT_130031</name>
</gene>
<feature type="transmembrane region" description="Helical" evidence="1">
    <location>
        <begin position="58"/>
        <end position="78"/>
    </location>
</feature>
<keyword evidence="3" id="KW-1185">Reference proteome</keyword>
<sequence>MTDPAHKETFLVAIFVQSILYGVYVATLLHCLGWLLFTMEGWRLQRKVNWPMLVIPMNLFALETTGLGLNFARIFVYLTGRSQDFVQLGSANAALKHSTFLFVDLVLIFRCWVLYAQNWRVVCLPLLLWLSCLVCPFFNTNCYVPDLSFGQSQQLIWGFILPPSVVLFFGCHIASNVYATSAIIYRIVQATPEKRKTCGHTTRRVLAESGLLYTLSSILSLIAHVGAASNNSPFAPFHTTLDAVNFCMAGISINLIFIGSWQAAEVLELPLPNY</sequence>
<evidence type="ECO:0000313" key="2">
    <source>
        <dbReference type="EMBL" id="KIL61158.1"/>
    </source>
</evidence>
<feature type="transmembrane region" description="Helical" evidence="1">
    <location>
        <begin position="122"/>
        <end position="139"/>
    </location>
</feature>
<keyword evidence="1" id="KW-1133">Transmembrane helix</keyword>
<feature type="transmembrane region" description="Helical" evidence="1">
    <location>
        <begin position="243"/>
        <end position="264"/>
    </location>
</feature>
<reference evidence="2 3" key="1">
    <citation type="submission" date="2014-04" db="EMBL/GenBank/DDBJ databases">
        <title>Evolutionary Origins and Diversification of the Mycorrhizal Mutualists.</title>
        <authorList>
            <consortium name="DOE Joint Genome Institute"/>
            <consortium name="Mycorrhizal Genomics Consortium"/>
            <person name="Kohler A."/>
            <person name="Kuo A."/>
            <person name="Nagy L.G."/>
            <person name="Floudas D."/>
            <person name="Copeland A."/>
            <person name="Barry K.W."/>
            <person name="Cichocki N."/>
            <person name="Veneault-Fourrey C."/>
            <person name="LaButti K."/>
            <person name="Lindquist E.A."/>
            <person name="Lipzen A."/>
            <person name="Lundell T."/>
            <person name="Morin E."/>
            <person name="Murat C."/>
            <person name="Riley R."/>
            <person name="Ohm R."/>
            <person name="Sun H."/>
            <person name="Tunlid A."/>
            <person name="Henrissat B."/>
            <person name="Grigoriev I.V."/>
            <person name="Hibbett D.S."/>
            <person name="Martin F."/>
        </authorList>
    </citation>
    <scope>NUCLEOTIDE SEQUENCE [LARGE SCALE GENOMIC DNA]</scope>
    <source>
        <strain evidence="2 3">Koide BX008</strain>
    </source>
</reference>
<dbReference type="InParanoid" id="A0A0C2WXN8"/>
<protein>
    <submittedName>
        <fullName evidence="2">Uncharacterized protein</fullName>
    </submittedName>
</protein>
<accession>A0A0C2WXN8</accession>
<dbReference type="HOGENOM" id="CLU_044614_1_1_1"/>
<organism evidence="2 3">
    <name type="scientific">Amanita muscaria (strain Koide BX008)</name>
    <dbReference type="NCBI Taxonomy" id="946122"/>
    <lineage>
        <taxon>Eukaryota</taxon>
        <taxon>Fungi</taxon>
        <taxon>Dikarya</taxon>
        <taxon>Basidiomycota</taxon>
        <taxon>Agaricomycotina</taxon>
        <taxon>Agaricomycetes</taxon>
        <taxon>Agaricomycetidae</taxon>
        <taxon>Agaricales</taxon>
        <taxon>Pluteineae</taxon>
        <taxon>Amanitaceae</taxon>
        <taxon>Amanita</taxon>
    </lineage>
</organism>
<feature type="transmembrane region" description="Helical" evidence="1">
    <location>
        <begin position="98"/>
        <end position="115"/>
    </location>
</feature>
<dbReference type="EMBL" id="KN818288">
    <property type="protein sequence ID" value="KIL61158.1"/>
    <property type="molecule type" value="Genomic_DNA"/>
</dbReference>
<keyword evidence="1" id="KW-0472">Membrane</keyword>
<feature type="transmembrane region" description="Helical" evidence="1">
    <location>
        <begin position="12"/>
        <end position="37"/>
    </location>
</feature>
<evidence type="ECO:0000256" key="1">
    <source>
        <dbReference type="SAM" id="Phobius"/>
    </source>
</evidence>
<proteinExistence type="predicted"/>